<evidence type="ECO:0000256" key="9">
    <source>
        <dbReference type="ARBA" id="ARBA00022825"/>
    </source>
</evidence>
<dbReference type="GO" id="GO:0006508">
    <property type="term" value="P:proteolysis"/>
    <property type="evidence" value="ECO:0007669"/>
    <property type="project" value="UniProtKB-KW"/>
</dbReference>
<accession>A0A518IP63</accession>
<evidence type="ECO:0000313" key="17">
    <source>
        <dbReference type="Proteomes" id="UP000316770"/>
    </source>
</evidence>
<dbReference type="InterPro" id="IPR015500">
    <property type="entry name" value="Peptidase_S8_subtilisin-rel"/>
</dbReference>
<dbReference type="SUPFAM" id="SSF51126">
    <property type="entry name" value="Pectin lyase-like"/>
    <property type="match status" value="1"/>
</dbReference>
<comment type="subcellular location">
    <subcellularLocation>
        <location evidence="1">Cell envelope</location>
    </subcellularLocation>
    <subcellularLocation>
        <location evidence="2">Cell outer membrane</location>
    </subcellularLocation>
    <subcellularLocation>
        <location evidence="3">Secreted</location>
    </subcellularLocation>
</comment>
<dbReference type="NCBIfam" id="TIGR01376">
    <property type="entry name" value="POMP_repeat"/>
    <property type="match status" value="1"/>
</dbReference>
<dbReference type="InterPro" id="IPR034204">
    <property type="entry name" value="PfSUB1-like_cat_dom"/>
</dbReference>
<organism evidence="16 17">
    <name type="scientific">Rosistilla oblonga</name>
    <dbReference type="NCBI Taxonomy" id="2527990"/>
    <lineage>
        <taxon>Bacteria</taxon>
        <taxon>Pseudomonadati</taxon>
        <taxon>Planctomycetota</taxon>
        <taxon>Planctomycetia</taxon>
        <taxon>Pirellulales</taxon>
        <taxon>Pirellulaceae</taxon>
        <taxon>Rosistilla</taxon>
    </lineage>
</organism>
<dbReference type="Pfam" id="PF00082">
    <property type="entry name" value="Peptidase_S8"/>
    <property type="match status" value="1"/>
</dbReference>
<dbReference type="InterPro" id="IPR011050">
    <property type="entry name" value="Pectin_lyase_fold/virulence"/>
</dbReference>
<dbReference type="GO" id="GO:0004252">
    <property type="term" value="F:serine-type endopeptidase activity"/>
    <property type="evidence" value="ECO:0007669"/>
    <property type="project" value="UniProtKB-UniRule"/>
</dbReference>
<keyword evidence="5" id="KW-0964">Secreted</keyword>
<evidence type="ECO:0000256" key="4">
    <source>
        <dbReference type="ARBA" id="ARBA00011073"/>
    </source>
</evidence>
<dbReference type="SUPFAM" id="SSF52743">
    <property type="entry name" value="Subtilisin-like"/>
    <property type="match status" value="1"/>
</dbReference>
<dbReference type="PANTHER" id="PTHR43399">
    <property type="entry name" value="SUBTILISIN-RELATED"/>
    <property type="match status" value="1"/>
</dbReference>
<keyword evidence="7" id="KW-0732">Signal</keyword>
<dbReference type="InterPro" id="IPR051048">
    <property type="entry name" value="Peptidase_S8/S53_subtilisin"/>
</dbReference>
<keyword evidence="11" id="KW-0998">Cell outer membrane</keyword>
<dbReference type="CDD" id="cd07473">
    <property type="entry name" value="Peptidases_S8_Subtilisin_like"/>
    <property type="match status" value="1"/>
</dbReference>
<evidence type="ECO:0000256" key="7">
    <source>
        <dbReference type="ARBA" id="ARBA00022729"/>
    </source>
</evidence>
<proteinExistence type="inferred from homology"/>
<dbReference type="AlphaFoldDB" id="A0A518IP63"/>
<dbReference type="InterPro" id="IPR000209">
    <property type="entry name" value="Peptidase_S8/S53_dom"/>
</dbReference>
<dbReference type="InterPro" id="IPR022398">
    <property type="entry name" value="Peptidase_S8_His-AS"/>
</dbReference>
<keyword evidence="9 13" id="KW-0720">Serine protease</keyword>
<dbReference type="PROSITE" id="PS00018">
    <property type="entry name" value="EF_HAND_1"/>
    <property type="match status" value="1"/>
</dbReference>
<feature type="active site" description="Charge relay system" evidence="12 13">
    <location>
        <position position="337"/>
    </location>
</feature>
<protein>
    <submittedName>
        <fullName evidence="16">Thermophilic serine proteinase</fullName>
        <ecNumber evidence="16">3.4.21.-</ecNumber>
    </submittedName>
</protein>
<comment type="similarity">
    <text evidence="4 13 14">Belongs to the peptidase S8 family.</text>
</comment>
<keyword evidence="6 13" id="KW-0645">Protease</keyword>
<dbReference type="PANTHER" id="PTHR43399:SF4">
    <property type="entry name" value="CELL WALL-ASSOCIATED PROTEASE"/>
    <property type="match status" value="1"/>
</dbReference>
<dbReference type="Proteomes" id="UP000316770">
    <property type="component" value="Chromosome"/>
</dbReference>
<dbReference type="InterPro" id="IPR023828">
    <property type="entry name" value="Peptidase_S8_Ser-AS"/>
</dbReference>
<dbReference type="InterPro" id="IPR036852">
    <property type="entry name" value="Peptidase_S8/S53_dom_sf"/>
</dbReference>
<evidence type="ECO:0000256" key="10">
    <source>
        <dbReference type="ARBA" id="ARBA00023136"/>
    </source>
</evidence>
<evidence type="ECO:0000256" key="8">
    <source>
        <dbReference type="ARBA" id="ARBA00022801"/>
    </source>
</evidence>
<dbReference type="NCBIfam" id="NF041518">
    <property type="entry name" value="choice_anch_Q"/>
    <property type="match status" value="1"/>
</dbReference>
<dbReference type="InterPro" id="IPR023827">
    <property type="entry name" value="Peptidase_S8_Asp-AS"/>
</dbReference>
<evidence type="ECO:0000313" key="16">
    <source>
        <dbReference type="EMBL" id="QDV54876.1"/>
    </source>
</evidence>
<dbReference type="PROSITE" id="PS51892">
    <property type="entry name" value="SUBTILASE"/>
    <property type="match status" value="1"/>
</dbReference>
<evidence type="ECO:0000256" key="5">
    <source>
        <dbReference type="ARBA" id="ARBA00022525"/>
    </source>
</evidence>
<dbReference type="InterPro" id="IPR018247">
    <property type="entry name" value="EF_Hand_1_Ca_BS"/>
</dbReference>
<keyword evidence="17" id="KW-1185">Reference proteome</keyword>
<name>A0A518IP63_9BACT</name>
<evidence type="ECO:0000259" key="15">
    <source>
        <dbReference type="Pfam" id="PF00082"/>
    </source>
</evidence>
<dbReference type="PRINTS" id="PR00723">
    <property type="entry name" value="SUBTILISIN"/>
</dbReference>
<evidence type="ECO:0000256" key="14">
    <source>
        <dbReference type="RuleBase" id="RU003355"/>
    </source>
</evidence>
<dbReference type="PROSITE" id="PS00137">
    <property type="entry name" value="SUBTILASE_HIS"/>
    <property type="match status" value="1"/>
</dbReference>
<keyword evidence="8 13" id="KW-0378">Hydrolase</keyword>
<evidence type="ECO:0000256" key="3">
    <source>
        <dbReference type="ARBA" id="ARBA00004613"/>
    </source>
</evidence>
<feature type="active site" description="Charge relay system" evidence="12 13">
    <location>
        <position position="226"/>
    </location>
</feature>
<evidence type="ECO:0000256" key="2">
    <source>
        <dbReference type="ARBA" id="ARBA00004442"/>
    </source>
</evidence>
<dbReference type="GO" id="GO:0009279">
    <property type="term" value="C:cell outer membrane"/>
    <property type="evidence" value="ECO:0007669"/>
    <property type="project" value="UniProtKB-SubCell"/>
</dbReference>
<evidence type="ECO:0000256" key="12">
    <source>
        <dbReference type="PIRSR" id="PIRSR615500-1"/>
    </source>
</evidence>
<evidence type="ECO:0000256" key="6">
    <source>
        <dbReference type="ARBA" id="ARBA00022670"/>
    </source>
</evidence>
<evidence type="ECO:0000256" key="11">
    <source>
        <dbReference type="ARBA" id="ARBA00023237"/>
    </source>
</evidence>
<sequence>MSRRRTSGASVRPQTISQLARLKNRNARLRLRYELLEQRYLLAADFAEDLAAPPASSSVAPITWFETFKEVERISLESLSNVDSTLAPEVAGPLPLATGEWIVQLTDGAAHRLRTLSNADNLLDSSAIDFTIISGLGIDGVMLVRGQGVSQHDIETSLHENLHVESFSLNKLLKGQATLPNDPDFVDMTNLNNVGQFGATADADIDAAEAWDLEVGSSSVVVGVIDSGIDVAHPDLYLNIWLNQGEIPVSKLNSLTDTDSDGLITFYDLNASVNASFVRDLNTNGYIDAVDLLQDPLWGDGVDTDDNGFIDDFFGWNFRTGVGETFAKNDPRDSQGHGTHVAGTIGAVGNNASGVVGVNWKTSLMSLKFLDQNNQGDTAAAIAAVNYATMMRSEYETNVRVLNSSWGQPGGYNSTLQQSISESGDAGILFVAAAGNGNVLGQGVDNNLTPFYPASYDVENIVAVAATNNKDQLAPFSNFGQTAVDIAAPGVGTLSTLPGARFESANGTSMATPLVSGVAALLAAHKPDVTVTELKAALLQGADSIPALDGLIASGRRLNALGALTAPTFAPRVSLQSVSPITASGEYTKTITVRYTDEQGVNLATLGDTDILVTRPGFAALELHPTLDAATIDGSNKDFTVEYVINAPRDTWQAIDNGTYTISLKFGEVRNVKDIATSRQVLGTFAVDIADSTVFFVNSTDDAVDASPGDGVAQDASGRTTLRAAIQEANATPGDNTIVVPDGQYLLTIQGRNDDASATGDLDINDSVGTLYIVGGGNSFTFINANQIDRVVDVRPNASLSLEAISLRNGFSDNGGGLRNEGGIVDLRMVSVDGNQATTDGGGIHSTGTLTINQSLVHDNETLDPLANGGGGIFNDGELSMSQSTVYDNTTAGGFIKEGGGGGLFNALNGNADLSVSTFSGNVSTNGDGGGFFTSGTLKGNHLTISRNAAPLGDGGGASSATKYPHFSAITNTIVAGNISASHFDTSGNIGRSSGVLIGISSDTSPLAFEAELLGSIDKPLDAMLGPLQFNGFATPSHEPLPGSPVIDAANGNSILLDQRGVSMPQEAGDGTRFATAIGSAGEHTSSNISTAVNGNIIYYFFSRELKSHNTTTGVT</sequence>
<keyword evidence="10" id="KW-0472">Membrane</keyword>
<evidence type="ECO:0000256" key="1">
    <source>
        <dbReference type="ARBA" id="ARBA00004196"/>
    </source>
</evidence>
<feature type="active site" description="Charge relay system" evidence="12 13">
    <location>
        <position position="509"/>
    </location>
</feature>
<dbReference type="InterPro" id="IPR059226">
    <property type="entry name" value="Choice_anch_Q_dom"/>
</dbReference>
<reference evidence="16 17" key="1">
    <citation type="submission" date="2019-02" db="EMBL/GenBank/DDBJ databases">
        <title>Deep-cultivation of Planctomycetes and their phenomic and genomic characterization uncovers novel biology.</title>
        <authorList>
            <person name="Wiegand S."/>
            <person name="Jogler M."/>
            <person name="Boedeker C."/>
            <person name="Pinto D."/>
            <person name="Vollmers J."/>
            <person name="Rivas-Marin E."/>
            <person name="Kohn T."/>
            <person name="Peeters S.H."/>
            <person name="Heuer A."/>
            <person name="Rast P."/>
            <person name="Oberbeckmann S."/>
            <person name="Bunk B."/>
            <person name="Jeske O."/>
            <person name="Meyerdierks A."/>
            <person name="Storesund J.E."/>
            <person name="Kallscheuer N."/>
            <person name="Luecker S."/>
            <person name="Lage O.M."/>
            <person name="Pohl T."/>
            <person name="Merkel B.J."/>
            <person name="Hornburger P."/>
            <person name="Mueller R.-W."/>
            <person name="Bruemmer F."/>
            <person name="Labrenz M."/>
            <person name="Spormann A.M."/>
            <person name="Op den Camp H."/>
            <person name="Overmann J."/>
            <person name="Amann R."/>
            <person name="Jetten M.S.M."/>
            <person name="Mascher T."/>
            <person name="Medema M.H."/>
            <person name="Devos D.P."/>
            <person name="Kaster A.-K."/>
            <person name="Ovreas L."/>
            <person name="Rohde M."/>
            <person name="Galperin M.Y."/>
            <person name="Jogler C."/>
        </authorList>
    </citation>
    <scope>NUCLEOTIDE SEQUENCE [LARGE SCALE GENOMIC DNA]</scope>
    <source>
        <strain evidence="16 17">Mal33</strain>
    </source>
</reference>
<dbReference type="PROSITE" id="PS00138">
    <property type="entry name" value="SUBTILASE_SER"/>
    <property type="match status" value="1"/>
</dbReference>
<dbReference type="EC" id="3.4.21.-" evidence="16"/>
<dbReference type="GO" id="GO:0005576">
    <property type="term" value="C:extracellular region"/>
    <property type="evidence" value="ECO:0007669"/>
    <property type="project" value="UniProtKB-SubCell"/>
</dbReference>
<feature type="domain" description="Peptidase S8/S53" evidence="15">
    <location>
        <begin position="218"/>
        <end position="542"/>
    </location>
</feature>
<dbReference type="PROSITE" id="PS00136">
    <property type="entry name" value="SUBTILASE_ASP"/>
    <property type="match status" value="1"/>
</dbReference>
<evidence type="ECO:0000256" key="13">
    <source>
        <dbReference type="PROSITE-ProRule" id="PRU01240"/>
    </source>
</evidence>
<dbReference type="Gene3D" id="3.40.50.200">
    <property type="entry name" value="Peptidase S8/S53 domain"/>
    <property type="match status" value="1"/>
</dbReference>
<dbReference type="EMBL" id="CP036318">
    <property type="protein sequence ID" value="QDV54876.1"/>
    <property type="molecule type" value="Genomic_DNA"/>
</dbReference>
<gene>
    <name evidence="16" type="ORF">Mal33_08410</name>
</gene>
<dbReference type="InterPro" id="IPR003368">
    <property type="entry name" value="POMP_repeat"/>
</dbReference>